<evidence type="ECO:0000313" key="3">
    <source>
        <dbReference type="Proteomes" id="UP000004947"/>
    </source>
</evidence>
<evidence type="ECO:0000313" key="2">
    <source>
        <dbReference type="EMBL" id="EDM26094.1"/>
    </source>
</evidence>
<organism evidence="2 3">
    <name type="scientific">Lentisphaera araneosa HTCC2155</name>
    <dbReference type="NCBI Taxonomy" id="313628"/>
    <lineage>
        <taxon>Bacteria</taxon>
        <taxon>Pseudomonadati</taxon>
        <taxon>Lentisphaerota</taxon>
        <taxon>Lentisphaeria</taxon>
        <taxon>Lentisphaerales</taxon>
        <taxon>Lentisphaeraceae</taxon>
        <taxon>Lentisphaera</taxon>
    </lineage>
</organism>
<sequence>MNLFADIPQDLPEELFSEVFKNESLRIERIVSQGHSSDPDFWYEQDEHEWVIVLQGEAELEYADGAVKRLQSGDYVLIPATCKHRVKSSSVEPKCIWLALFFKGDLNG</sequence>
<accession>A6DQL3</accession>
<dbReference type="RefSeq" id="WP_007280140.1">
    <property type="nucleotide sequence ID" value="NZ_ABCK01000020.1"/>
</dbReference>
<protein>
    <recommendedName>
        <fullName evidence="1">Cupin type-2 domain-containing protein</fullName>
    </recommendedName>
</protein>
<dbReference type="EMBL" id="ABCK01000020">
    <property type="protein sequence ID" value="EDM26094.1"/>
    <property type="molecule type" value="Genomic_DNA"/>
</dbReference>
<dbReference type="AlphaFoldDB" id="A6DQL3"/>
<dbReference type="InterPro" id="IPR011051">
    <property type="entry name" value="RmlC_Cupin_sf"/>
</dbReference>
<name>A6DQL3_9BACT</name>
<keyword evidence="3" id="KW-1185">Reference proteome</keyword>
<evidence type="ECO:0000259" key="1">
    <source>
        <dbReference type="Pfam" id="PF07883"/>
    </source>
</evidence>
<reference evidence="2 3" key="1">
    <citation type="journal article" date="2010" name="J. Bacteriol.">
        <title>Genome sequence of Lentisphaera araneosa HTCC2155T, the type species of the order Lentisphaerales in the phylum Lentisphaerae.</title>
        <authorList>
            <person name="Thrash J.C."/>
            <person name="Cho J.C."/>
            <person name="Vergin K.L."/>
            <person name="Morris R.M."/>
            <person name="Giovannoni S.J."/>
        </authorList>
    </citation>
    <scope>NUCLEOTIDE SEQUENCE [LARGE SCALE GENOMIC DNA]</scope>
    <source>
        <strain evidence="2 3">HTCC2155</strain>
    </source>
</reference>
<dbReference type="Gene3D" id="2.60.120.10">
    <property type="entry name" value="Jelly Rolls"/>
    <property type="match status" value="1"/>
</dbReference>
<dbReference type="InterPro" id="IPR014710">
    <property type="entry name" value="RmlC-like_jellyroll"/>
</dbReference>
<dbReference type="OrthoDB" id="9798585at2"/>
<dbReference type="Pfam" id="PF07883">
    <property type="entry name" value="Cupin_2"/>
    <property type="match status" value="1"/>
</dbReference>
<comment type="caution">
    <text evidence="2">The sequence shown here is derived from an EMBL/GenBank/DDBJ whole genome shotgun (WGS) entry which is preliminary data.</text>
</comment>
<gene>
    <name evidence="2" type="ORF">LNTAR_04571</name>
</gene>
<dbReference type="SUPFAM" id="SSF51182">
    <property type="entry name" value="RmlC-like cupins"/>
    <property type="match status" value="1"/>
</dbReference>
<dbReference type="CDD" id="cd06981">
    <property type="entry name" value="cupin_reut_a1446"/>
    <property type="match status" value="1"/>
</dbReference>
<dbReference type="STRING" id="313628.LNTAR_04571"/>
<proteinExistence type="predicted"/>
<dbReference type="InterPro" id="IPR013096">
    <property type="entry name" value="Cupin_2"/>
</dbReference>
<dbReference type="Proteomes" id="UP000004947">
    <property type="component" value="Unassembled WGS sequence"/>
</dbReference>
<dbReference type="eggNOG" id="COG1917">
    <property type="taxonomic scope" value="Bacteria"/>
</dbReference>
<feature type="domain" description="Cupin type-2" evidence="1">
    <location>
        <begin position="33"/>
        <end position="100"/>
    </location>
</feature>